<dbReference type="NCBIfam" id="TIGR01477">
    <property type="entry name" value="RIFIN"/>
    <property type="match status" value="1"/>
</dbReference>
<dbReference type="AlphaFoldDB" id="A0A024W9C4"/>
<keyword evidence="1" id="KW-0812">Transmembrane</keyword>
<dbReference type="Pfam" id="PF02009">
    <property type="entry name" value="RIFIN"/>
    <property type="match status" value="1"/>
</dbReference>
<keyword evidence="1" id="KW-0472">Membrane</keyword>
<feature type="signal peptide" evidence="2">
    <location>
        <begin position="1"/>
        <end position="24"/>
    </location>
</feature>
<evidence type="ECO:0000313" key="3">
    <source>
        <dbReference type="EMBL" id="ETW37312.1"/>
    </source>
</evidence>
<keyword evidence="1" id="KW-1133">Transmembrane helix</keyword>
<proteinExistence type="predicted"/>
<name>A0A024W9C4_PLAFA</name>
<accession>A0A024W9C4</accession>
<keyword evidence="2" id="KW-0732">Signal</keyword>
<sequence length="312" mass="35029">MKLHYFKILIFSLPLNILVSSSYANNKNKSYTTPQTRTITSRVLSECDLYMPNYDDDAYMKPVKEIFDRQTSERFKKYDELVTEKRKKCKEQCDKDIQQIIVKDKIQKSLAEKVEKGCLMCGCGLGGGVAPVWGLVSGLWYATWTQYVATKVFEAGITEGIKVAIEEIKTIYLLGNIPGINFAKLVTTENFNNINLLGHAVQNVSTTTCQSEIMKDTAFFCGVAENQPSVFAKGVAQFARTAAQKAGEAAKLAEATEAANFLPKTTILTNTIIASIVAIVVIVMILIIIYLILRYRRKKKMTKKLQYRTLLK</sequence>
<reference evidence="3 4" key="2">
    <citation type="submission" date="2013-02" db="EMBL/GenBank/DDBJ databases">
        <title>The Genome Sequence of Plasmodium falciparum Tanzania (2000708).</title>
        <authorList>
            <consortium name="The Broad Institute Genome Sequencing Platform"/>
            <consortium name="The Broad Institute Genome Sequencing Center for Infectious Disease"/>
            <person name="Neafsey D."/>
            <person name="Cheeseman I."/>
            <person name="Volkman S."/>
            <person name="Adams J."/>
            <person name="Walker B."/>
            <person name="Young S.K."/>
            <person name="Zeng Q."/>
            <person name="Gargeya S."/>
            <person name="Fitzgerald M."/>
            <person name="Haas B."/>
            <person name="Abouelleil A."/>
            <person name="Alvarado L."/>
            <person name="Arachchi H.M."/>
            <person name="Berlin A.M."/>
            <person name="Chapman S.B."/>
            <person name="Dewar J."/>
            <person name="Goldberg J."/>
            <person name="Griggs A."/>
            <person name="Gujja S."/>
            <person name="Hansen M."/>
            <person name="Howarth C."/>
            <person name="Imamovic A."/>
            <person name="Larimer J."/>
            <person name="McCowan C."/>
            <person name="Murphy C."/>
            <person name="Neiman D."/>
            <person name="Pearson M."/>
            <person name="Priest M."/>
            <person name="Roberts A."/>
            <person name="Saif S."/>
            <person name="Shea T."/>
            <person name="Sisk P."/>
            <person name="Sykes S."/>
            <person name="Wortman J."/>
            <person name="Nusbaum C."/>
            <person name="Birren B."/>
        </authorList>
    </citation>
    <scope>NUCLEOTIDE SEQUENCE [LARGE SCALE GENOMIC DNA]</scope>
    <source>
        <strain evidence="4">Tanzania (2000708)</strain>
    </source>
</reference>
<gene>
    <name evidence="3" type="ORF">PFTANZ_02003</name>
</gene>
<dbReference type="EMBL" id="KI926373">
    <property type="protein sequence ID" value="ETW37312.1"/>
    <property type="molecule type" value="Genomic_DNA"/>
</dbReference>
<dbReference type="Proteomes" id="UP000030708">
    <property type="component" value="Unassembled WGS sequence"/>
</dbReference>
<reference evidence="3 4" key="1">
    <citation type="submission" date="2013-02" db="EMBL/GenBank/DDBJ databases">
        <title>The Genome Annotation of Plasmodium falciparum Tanzania (2000708).</title>
        <authorList>
            <consortium name="The Broad Institute Genome Sequencing Platform"/>
            <consortium name="The Broad Institute Genome Sequencing Center for Infectious Disease"/>
            <person name="Neafsey D."/>
            <person name="Hoffman S."/>
            <person name="Volkman S."/>
            <person name="Rosenthal P."/>
            <person name="Walker B."/>
            <person name="Young S.K."/>
            <person name="Zeng Q."/>
            <person name="Gargeya S."/>
            <person name="Fitzgerald M."/>
            <person name="Haas B."/>
            <person name="Abouelleil A."/>
            <person name="Allen A.W."/>
            <person name="Alvarado L."/>
            <person name="Arachchi H.M."/>
            <person name="Berlin A.M."/>
            <person name="Chapman S.B."/>
            <person name="Gainer-Dewar J."/>
            <person name="Goldberg J."/>
            <person name="Griggs A."/>
            <person name="Gujja S."/>
            <person name="Hansen M."/>
            <person name="Howarth C."/>
            <person name="Imamovic A."/>
            <person name="Ireland A."/>
            <person name="Larimer J."/>
            <person name="McCowan C."/>
            <person name="Murphy C."/>
            <person name="Pearson M."/>
            <person name="Poon T.W."/>
            <person name="Priest M."/>
            <person name="Roberts A."/>
            <person name="Saif S."/>
            <person name="Shea T."/>
            <person name="Sisk P."/>
            <person name="Sykes S."/>
            <person name="Wortman J."/>
            <person name="Nusbaum C."/>
            <person name="Birren B."/>
        </authorList>
    </citation>
    <scope>NUCLEOTIDE SEQUENCE [LARGE SCALE GENOMIC DNA]</scope>
    <source>
        <strain evidence="4">Tanzania (2000708)</strain>
    </source>
</reference>
<evidence type="ECO:0000256" key="2">
    <source>
        <dbReference type="SAM" id="SignalP"/>
    </source>
</evidence>
<organism evidence="3 4">
    <name type="scientific">Plasmodium falciparum Tanzania</name>
    <name type="common">2000708</name>
    <dbReference type="NCBI Taxonomy" id="1036725"/>
    <lineage>
        <taxon>Eukaryota</taxon>
        <taxon>Sar</taxon>
        <taxon>Alveolata</taxon>
        <taxon>Apicomplexa</taxon>
        <taxon>Aconoidasida</taxon>
        <taxon>Haemosporida</taxon>
        <taxon>Plasmodiidae</taxon>
        <taxon>Plasmodium</taxon>
        <taxon>Plasmodium (Laverania)</taxon>
    </lineage>
</organism>
<evidence type="ECO:0008006" key="5">
    <source>
        <dbReference type="Google" id="ProtNLM"/>
    </source>
</evidence>
<feature type="transmembrane region" description="Helical" evidence="1">
    <location>
        <begin position="272"/>
        <end position="293"/>
    </location>
</feature>
<dbReference type="InterPro" id="IPR006373">
    <property type="entry name" value="VSA_Rifin"/>
</dbReference>
<evidence type="ECO:0000256" key="1">
    <source>
        <dbReference type="SAM" id="Phobius"/>
    </source>
</evidence>
<feature type="chain" id="PRO_5001540273" description="Surface antigen" evidence="2">
    <location>
        <begin position="25"/>
        <end position="312"/>
    </location>
</feature>
<protein>
    <recommendedName>
        <fullName evidence="5">Surface antigen</fullName>
    </recommendedName>
</protein>
<evidence type="ECO:0000313" key="4">
    <source>
        <dbReference type="Proteomes" id="UP000030708"/>
    </source>
</evidence>